<feature type="signal peptide" evidence="2">
    <location>
        <begin position="1"/>
        <end position="24"/>
    </location>
</feature>
<evidence type="ECO:0000313" key="3">
    <source>
        <dbReference type="EMBL" id="BDY26304.1"/>
    </source>
</evidence>
<evidence type="ECO:0008006" key="5">
    <source>
        <dbReference type="Google" id="ProtNLM"/>
    </source>
</evidence>
<dbReference type="Proteomes" id="UP001241092">
    <property type="component" value="Chromosome"/>
</dbReference>
<keyword evidence="2" id="KW-0732">Signal</keyword>
<sequence length="448" mass="45731">MRVSVRSYVMAGAAAATATAVALAPLQATPSDVAVPAHATPTTQPHLSQAMVDLLAAASRMTAALPVPKAPNVSGALAGAAPAAAVTGDVTVQNAASDFVTSAYEYIQDWVNWGVNYGVDIAYWLGGWGVPFASLIGAQVDIIYYSAVVPVADSVVYNLISPVLNNPLNLGVWANGLVDVGWSIVAAAWNTVVAEANYFLGWVLPPLPGPPPISLAATTNLTASATDASQPVDFVTETVTGGISLAYDSLADAGKRLADALQNGLGAEGGLLAGGAIDEGTTLTDAVGEITPAEEIAPAVAKSVEGLGTTLTETAETVSENVEKIAGLASQDGVADVPKSVTQSLTKPDDTTTDKTEASETKPARSLTRAVRDATTKVAADVKKATDDARNAVRTIGTAGKKSQESSESDTKSEAKSDTKSDAAKPAKKEQRERPAKNKTEGSSASSE</sequence>
<evidence type="ECO:0000256" key="2">
    <source>
        <dbReference type="SAM" id="SignalP"/>
    </source>
</evidence>
<organism evidence="3 4">
    <name type="scientific">Mycolicibacterium mageritense</name>
    <name type="common">Mycobacterium mageritense</name>
    <dbReference type="NCBI Taxonomy" id="53462"/>
    <lineage>
        <taxon>Bacteria</taxon>
        <taxon>Bacillati</taxon>
        <taxon>Actinomycetota</taxon>
        <taxon>Actinomycetes</taxon>
        <taxon>Mycobacteriales</taxon>
        <taxon>Mycobacteriaceae</taxon>
        <taxon>Mycolicibacterium</taxon>
    </lineage>
</organism>
<feature type="region of interest" description="Disordered" evidence="1">
    <location>
        <begin position="333"/>
        <end position="448"/>
    </location>
</feature>
<dbReference type="AlphaFoldDB" id="A0AAI8XIC6"/>
<name>A0AAI8XIC6_MYCME</name>
<dbReference type="RefSeq" id="WP_286213101.1">
    <property type="nucleotide sequence ID" value="NZ_AP027452.1"/>
</dbReference>
<feature type="compositionally biased region" description="Basic and acidic residues" evidence="1">
    <location>
        <begin position="402"/>
        <end position="440"/>
    </location>
</feature>
<dbReference type="EMBL" id="AP027452">
    <property type="protein sequence ID" value="BDY26304.1"/>
    <property type="molecule type" value="Genomic_DNA"/>
</dbReference>
<gene>
    <name evidence="3" type="ORF">hbim_00215</name>
</gene>
<reference evidence="3" key="1">
    <citation type="submission" date="2023-03" db="EMBL/GenBank/DDBJ databases">
        <title>Draft genome sequence of a Mycolicibacterium mageritense strain H4_3_1 isolated from a hybrid biological-inorganic system reactor.</title>
        <authorList>
            <person name="Feng X."/>
            <person name="Kazama D."/>
            <person name="Sato K."/>
            <person name="Kobayashi H."/>
        </authorList>
    </citation>
    <scope>NUCLEOTIDE SEQUENCE</scope>
    <source>
        <strain evidence="3">H4_3_1</strain>
    </source>
</reference>
<feature type="chain" id="PRO_5042601370" description="PE family protein" evidence="2">
    <location>
        <begin position="25"/>
        <end position="448"/>
    </location>
</feature>
<evidence type="ECO:0000313" key="4">
    <source>
        <dbReference type="Proteomes" id="UP001241092"/>
    </source>
</evidence>
<proteinExistence type="predicted"/>
<feature type="compositionally biased region" description="Basic and acidic residues" evidence="1">
    <location>
        <begin position="347"/>
        <end position="363"/>
    </location>
</feature>
<evidence type="ECO:0000256" key="1">
    <source>
        <dbReference type="SAM" id="MobiDB-lite"/>
    </source>
</evidence>
<protein>
    <recommendedName>
        <fullName evidence="5">PE family protein</fullName>
    </recommendedName>
</protein>
<feature type="compositionally biased region" description="Basic and acidic residues" evidence="1">
    <location>
        <begin position="370"/>
        <end position="391"/>
    </location>
</feature>
<accession>A0AAI8XIC6</accession>